<keyword evidence="2 6" id="KW-0812">Transmembrane</keyword>
<dbReference type="InterPro" id="IPR011701">
    <property type="entry name" value="MFS"/>
</dbReference>
<dbReference type="PANTHER" id="PTHR23514:SF13">
    <property type="entry name" value="INNER MEMBRANE PROTEIN YBJJ"/>
    <property type="match status" value="1"/>
</dbReference>
<evidence type="ECO:0000256" key="1">
    <source>
        <dbReference type="ARBA" id="ARBA00004141"/>
    </source>
</evidence>
<dbReference type="Pfam" id="PF07690">
    <property type="entry name" value="MFS_1"/>
    <property type="match status" value="1"/>
</dbReference>
<feature type="transmembrane region" description="Helical" evidence="6">
    <location>
        <begin position="277"/>
        <end position="293"/>
    </location>
</feature>
<evidence type="ECO:0000256" key="3">
    <source>
        <dbReference type="ARBA" id="ARBA00022989"/>
    </source>
</evidence>
<dbReference type="GO" id="GO:0022857">
    <property type="term" value="F:transmembrane transporter activity"/>
    <property type="evidence" value="ECO:0007669"/>
    <property type="project" value="InterPro"/>
</dbReference>
<evidence type="ECO:0000256" key="5">
    <source>
        <dbReference type="SAM" id="MobiDB-lite"/>
    </source>
</evidence>
<feature type="transmembrane region" description="Helical" evidence="6">
    <location>
        <begin position="167"/>
        <end position="186"/>
    </location>
</feature>
<dbReference type="PANTHER" id="PTHR23514">
    <property type="entry name" value="BYPASS OF STOP CODON PROTEIN 6"/>
    <property type="match status" value="1"/>
</dbReference>
<dbReference type="SUPFAM" id="SSF103473">
    <property type="entry name" value="MFS general substrate transporter"/>
    <property type="match status" value="1"/>
</dbReference>
<dbReference type="InterPro" id="IPR051788">
    <property type="entry name" value="MFS_Transporter"/>
</dbReference>
<feature type="transmembrane region" description="Helical" evidence="6">
    <location>
        <begin position="305"/>
        <end position="323"/>
    </location>
</feature>
<organism evidence="8 9">
    <name type="scientific">Malikia spinosa</name>
    <dbReference type="NCBI Taxonomy" id="86180"/>
    <lineage>
        <taxon>Bacteria</taxon>
        <taxon>Pseudomonadati</taxon>
        <taxon>Pseudomonadota</taxon>
        <taxon>Betaproteobacteria</taxon>
        <taxon>Burkholderiales</taxon>
        <taxon>Comamonadaceae</taxon>
        <taxon>Malikia</taxon>
    </lineage>
</organism>
<proteinExistence type="predicted"/>
<accession>A0A2S9KBR2</accession>
<feature type="transmembrane region" description="Helical" evidence="6">
    <location>
        <begin position="192"/>
        <end position="209"/>
    </location>
</feature>
<evidence type="ECO:0000256" key="6">
    <source>
        <dbReference type="SAM" id="Phobius"/>
    </source>
</evidence>
<feature type="transmembrane region" description="Helical" evidence="6">
    <location>
        <begin position="240"/>
        <end position="257"/>
    </location>
</feature>
<evidence type="ECO:0000313" key="8">
    <source>
        <dbReference type="EMBL" id="PRD67903.1"/>
    </source>
</evidence>
<name>A0A2S9KBR2_9BURK</name>
<dbReference type="EMBL" id="PVLR01000043">
    <property type="protein sequence ID" value="PRD67903.1"/>
    <property type="molecule type" value="Genomic_DNA"/>
</dbReference>
<dbReference type="PROSITE" id="PS50850">
    <property type="entry name" value="MFS"/>
    <property type="match status" value="1"/>
</dbReference>
<protein>
    <submittedName>
        <fullName evidence="8">MFS transporter</fullName>
    </submittedName>
</protein>
<evidence type="ECO:0000259" key="7">
    <source>
        <dbReference type="PROSITE" id="PS50850"/>
    </source>
</evidence>
<dbReference type="Gene3D" id="1.20.1250.20">
    <property type="entry name" value="MFS general substrate transporter like domains"/>
    <property type="match status" value="1"/>
</dbReference>
<gene>
    <name evidence="8" type="ORF">C6P61_13975</name>
</gene>
<evidence type="ECO:0000256" key="2">
    <source>
        <dbReference type="ARBA" id="ARBA00022692"/>
    </source>
</evidence>
<keyword evidence="4 6" id="KW-0472">Membrane</keyword>
<dbReference type="AlphaFoldDB" id="A0A2S9KBR2"/>
<comment type="subcellular location">
    <subcellularLocation>
        <location evidence="1">Membrane</location>
        <topology evidence="1">Multi-pass membrane protein</topology>
    </subcellularLocation>
</comment>
<comment type="caution">
    <text evidence="8">The sequence shown here is derived from an EMBL/GenBank/DDBJ whole genome shotgun (WGS) entry which is preliminary data.</text>
</comment>
<feature type="transmembrane region" description="Helical" evidence="6">
    <location>
        <begin position="72"/>
        <end position="92"/>
    </location>
</feature>
<feature type="domain" description="Major facilitator superfamily (MFS) profile" evidence="7">
    <location>
        <begin position="38"/>
        <end position="414"/>
    </location>
</feature>
<feature type="transmembrane region" description="Helical" evidence="6">
    <location>
        <begin position="388"/>
        <end position="409"/>
    </location>
</feature>
<feature type="transmembrane region" description="Helical" evidence="6">
    <location>
        <begin position="128"/>
        <end position="146"/>
    </location>
</feature>
<dbReference type="InterPro" id="IPR036259">
    <property type="entry name" value="MFS_trans_sf"/>
</dbReference>
<sequence>MSLDSPHSPAAPSATASATPGPGSAAQTASPAQSLVPALWSIRAQFAALGLISGIWGVHIPSIKAHYALGEAALSLVLLTMALGAVLSLLGAGRVIARLGLRRATVLAALLMGAMLALALQWPTLGWMLPSMLLFGAAMSLFDVAINTEGSALESLAGRAVMSNLHGSFSLGGMTGAALGALLLRWQWPPELQLAGVGLLIAGAVGLASRGMLDQHPPEAAAEGGHEAEPARFAWPRGQLLLLGLLIFAAMSAEGAMYDWSVLYLTQEVLLPQDQAALGYAAFAGAMAVARLLGDRLRDRYPEALLLRAGSLLTAVAMSLVLLTGLAWVALLGYAVIGAGLALSAPILYNASTRVPGTTRAAAIAAVTSVGYSGFLLGPPLIGTLAQGFGLSWALGVVVLASLLLAWGARLLPRR</sequence>
<feature type="region of interest" description="Disordered" evidence="5">
    <location>
        <begin position="1"/>
        <end position="29"/>
    </location>
</feature>
<keyword evidence="3 6" id="KW-1133">Transmembrane helix</keyword>
<dbReference type="OrthoDB" id="9810941at2"/>
<keyword evidence="9" id="KW-1185">Reference proteome</keyword>
<evidence type="ECO:0000313" key="9">
    <source>
        <dbReference type="Proteomes" id="UP000238326"/>
    </source>
</evidence>
<feature type="transmembrane region" description="Helical" evidence="6">
    <location>
        <begin position="104"/>
        <end position="122"/>
    </location>
</feature>
<evidence type="ECO:0000256" key="4">
    <source>
        <dbReference type="ARBA" id="ARBA00023136"/>
    </source>
</evidence>
<dbReference type="Proteomes" id="UP000238326">
    <property type="component" value="Unassembled WGS sequence"/>
</dbReference>
<feature type="compositionally biased region" description="Low complexity" evidence="5">
    <location>
        <begin position="1"/>
        <end position="26"/>
    </location>
</feature>
<feature type="transmembrane region" description="Helical" evidence="6">
    <location>
        <begin position="361"/>
        <end position="382"/>
    </location>
</feature>
<feature type="transmembrane region" description="Helical" evidence="6">
    <location>
        <begin position="329"/>
        <end position="349"/>
    </location>
</feature>
<dbReference type="GO" id="GO:0016020">
    <property type="term" value="C:membrane"/>
    <property type="evidence" value="ECO:0007669"/>
    <property type="project" value="UniProtKB-SubCell"/>
</dbReference>
<dbReference type="CDD" id="cd17393">
    <property type="entry name" value="MFS_MosC_like"/>
    <property type="match status" value="1"/>
</dbReference>
<reference evidence="8 9" key="1">
    <citation type="submission" date="2018-03" db="EMBL/GenBank/DDBJ databases">
        <title>Comparative genomics illustrates the genes involved in a hyperalkaliphilic mechanisms of Serpentinomonas isolated from highly-alkaline calcium-rich serpentinized springs.</title>
        <authorList>
            <person name="Suzuki S."/>
            <person name="Ishii S."/>
            <person name="Walworth N."/>
            <person name="Bird L."/>
            <person name="Kuenen J.G."/>
            <person name="Nealson K.H."/>
        </authorList>
    </citation>
    <scope>NUCLEOTIDE SEQUENCE [LARGE SCALE GENOMIC DNA]</scope>
    <source>
        <strain evidence="8 9">83</strain>
    </source>
</reference>
<dbReference type="InterPro" id="IPR020846">
    <property type="entry name" value="MFS_dom"/>
</dbReference>